<evidence type="ECO:0000256" key="9">
    <source>
        <dbReference type="SAM" id="MobiDB-lite"/>
    </source>
</evidence>
<sequence>MSILTMNTPPPPHAMFRDQGPWEVAHPSSDYSRPRTENKAIALPSIRQTFPDLLDISPVDGPVHRSMAPGPASMAGPGALGSPEYIHSPNSSKRRRVSIEDDQSAMRLTQVPRLYRSPERPPARQLSPPYREQLPAGTETWTSPTRQAPFIFNGAPSAPSDVDSRRIDSRPLPSLLPPTIKYEREPAPIHGHREGTPSSSASSAMDRHSSYRAPEYGYSYHHHPSRYQSLSTSSIRPQDRTPFSSGGSFNPHYQEASRQGDSGSDGKQRKRRGNLPKETTDKLRAWFVAHLQHPYPTEDEKQDLMRQTGLQMNQISNWFINARRRQLPAMINSARAESEVMNGRVGGGNADGDIMSSTERGSDYGGTGKRGEAFTVSDGEGSVYEEEMNSMRQRRAGDLNRESV</sequence>
<proteinExistence type="inferred from homology"/>
<evidence type="ECO:0000256" key="1">
    <source>
        <dbReference type="ARBA" id="ARBA00004123"/>
    </source>
</evidence>
<evidence type="ECO:0000256" key="4">
    <source>
        <dbReference type="ARBA" id="ARBA00023155"/>
    </source>
</evidence>
<accession>A0A0F7ZPU3</accession>
<dbReference type="InterPro" id="IPR008422">
    <property type="entry name" value="KN_HD"/>
</dbReference>
<evidence type="ECO:0000313" key="11">
    <source>
        <dbReference type="EMBL" id="KJZ76100.1"/>
    </source>
</evidence>
<reference evidence="11 12" key="1">
    <citation type="journal article" date="2014" name="Genome Biol. Evol.">
        <title>Comparative genomics and transcriptomics analyses reveal divergent lifestyle features of nematode endoparasitic fungus Hirsutella minnesotensis.</title>
        <authorList>
            <person name="Lai Y."/>
            <person name="Liu K."/>
            <person name="Zhang X."/>
            <person name="Zhang X."/>
            <person name="Li K."/>
            <person name="Wang N."/>
            <person name="Shu C."/>
            <person name="Wu Y."/>
            <person name="Wang C."/>
            <person name="Bushley K.E."/>
            <person name="Xiang M."/>
            <person name="Liu X."/>
        </authorList>
    </citation>
    <scope>NUCLEOTIDE SEQUENCE [LARGE SCALE GENOMIC DNA]</scope>
    <source>
        <strain evidence="11 12">3608</strain>
    </source>
</reference>
<dbReference type="InterPro" id="IPR009057">
    <property type="entry name" value="Homeodomain-like_sf"/>
</dbReference>
<feature type="compositionally biased region" description="Low complexity" evidence="9">
    <location>
        <begin position="66"/>
        <end position="83"/>
    </location>
</feature>
<dbReference type="Pfam" id="PF05920">
    <property type="entry name" value="Homeobox_KN"/>
    <property type="match status" value="1"/>
</dbReference>
<dbReference type="GO" id="GO:0003677">
    <property type="term" value="F:DNA binding"/>
    <property type="evidence" value="ECO:0007669"/>
    <property type="project" value="UniProtKB-UniRule"/>
</dbReference>
<feature type="compositionally biased region" description="Basic and acidic residues" evidence="9">
    <location>
        <begin position="395"/>
        <end position="404"/>
    </location>
</feature>
<dbReference type="SUPFAM" id="SSF46689">
    <property type="entry name" value="Homeodomain-like"/>
    <property type="match status" value="1"/>
</dbReference>
<feature type="compositionally biased region" description="Polar residues" evidence="9">
    <location>
        <begin position="226"/>
        <end position="248"/>
    </location>
</feature>
<dbReference type="GO" id="GO:0005634">
    <property type="term" value="C:nucleus"/>
    <property type="evidence" value="ECO:0007669"/>
    <property type="project" value="UniProtKB-SubCell"/>
</dbReference>
<comment type="similarity">
    <text evidence="7">Belongs to the TALE/TGIF homeobox family.</text>
</comment>
<dbReference type="AlphaFoldDB" id="A0A0F7ZPU3"/>
<protein>
    <recommendedName>
        <fullName evidence="10">Homeobox domain-containing protein</fullName>
    </recommendedName>
</protein>
<dbReference type="PROSITE" id="PS50071">
    <property type="entry name" value="HOMEOBOX_2"/>
    <property type="match status" value="1"/>
</dbReference>
<evidence type="ECO:0000256" key="8">
    <source>
        <dbReference type="PROSITE-ProRule" id="PRU00108"/>
    </source>
</evidence>
<dbReference type="PANTHER" id="PTHR11850">
    <property type="entry name" value="HOMEOBOX PROTEIN TRANSCRIPTION FACTORS"/>
    <property type="match status" value="1"/>
</dbReference>
<keyword evidence="12" id="KW-1185">Reference proteome</keyword>
<feature type="domain" description="Homeobox" evidence="10">
    <location>
        <begin position="266"/>
        <end position="329"/>
    </location>
</feature>
<dbReference type="Gene3D" id="1.10.10.60">
    <property type="entry name" value="Homeodomain-like"/>
    <property type="match status" value="1"/>
</dbReference>
<evidence type="ECO:0000256" key="2">
    <source>
        <dbReference type="ARBA" id="ARBA00023015"/>
    </source>
</evidence>
<name>A0A0F7ZPU3_9HYPO</name>
<dbReference type="SMART" id="SM00389">
    <property type="entry name" value="HOX"/>
    <property type="match status" value="1"/>
</dbReference>
<dbReference type="FunFam" id="1.10.10.60:FF:000059">
    <property type="entry name" value="TGFB-induced factor homeobox 1"/>
    <property type="match status" value="1"/>
</dbReference>
<evidence type="ECO:0000256" key="6">
    <source>
        <dbReference type="ARBA" id="ARBA00023242"/>
    </source>
</evidence>
<dbReference type="GO" id="GO:0006355">
    <property type="term" value="P:regulation of DNA-templated transcription"/>
    <property type="evidence" value="ECO:0007669"/>
    <property type="project" value="InterPro"/>
</dbReference>
<feature type="region of interest" description="Disordered" evidence="9">
    <location>
        <begin position="1"/>
        <end position="36"/>
    </location>
</feature>
<feature type="DNA-binding region" description="Homeobox" evidence="8">
    <location>
        <begin position="268"/>
        <end position="330"/>
    </location>
</feature>
<feature type="compositionally biased region" description="Basic and acidic residues" evidence="9">
    <location>
        <begin position="181"/>
        <end position="195"/>
    </location>
</feature>
<keyword evidence="6 8" id="KW-0539">Nucleus</keyword>
<dbReference type="Proteomes" id="UP000054481">
    <property type="component" value="Unassembled WGS sequence"/>
</dbReference>
<dbReference type="OrthoDB" id="10056939at2759"/>
<feature type="region of interest" description="Disordered" evidence="9">
    <location>
        <begin position="57"/>
        <end position="281"/>
    </location>
</feature>
<evidence type="ECO:0000256" key="5">
    <source>
        <dbReference type="ARBA" id="ARBA00023163"/>
    </source>
</evidence>
<keyword evidence="2" id="KW-0805">Transcription regulation</keyword>
<dbReference type="EMBL" id="KQ030513">
    <property type="protein sequence ID" value="KJZ76100.1"/>
    <property type="molecule type" value="Genomic_DNA"/>
</dbReference>
<gene>
    <name evidence="11" type="ORF">HIM_04556</name>
</gene>
<evidence type="ECO:0000256" key="3">
    <source>
        <dbReference type="ARBA" id="ARBA00023125"/>
    </source>
</evidence>
<evidence type="ECO:0000256" key="7">
    <source>
        <dbReference type="ARBA" id="ARBA00038021"/>
    </source>
</evidence>
<keyword evidence="5" id="KW-0804">Transcription</keyword>
<organism evidence="11 12">
    <name type="scientific">Hirsutella minnesotensis 3608</name>
    <dbReference type="NCBI Taxonomy" id="1043627"/>
    <lineage>
        <taxon>Eukaryota</taxon>
        <taxon>Fungi</taxon>
        <taxon>Dikarya</taxon>
        <taxon>Ascomycota</taxon>
        <taxon>Pezizomycotina</taxon>
        <taxon>Sordariomycetes</taxon>
        <taxon>Hypocreomycetidae</taxon>
        <taxon>Hypocreales</taxon>
        <taxon>Ophiocordycipitaceae</taxon>
        <taxon>Hirsutella</taxon>
    </lineage>
</organism>
<evidence type="ECO:0000259" key="10">
    <source>
        <dbReference type="PROSITE" id="PS50071"/>
    </source>
</evidence>
<keyword evidence="4 8" id="KW-0371">Homeobox</keyword>
<dbReference type="InterPro" id="IPR001356">
    <property type="entry name" value="HD"/>
</dbReference>
<evidence type="ECO:0000313" key="12">
    <source>
        <dbReference type="Proteomes" id="UP000054481"/>
    </source>
</evidence>
<feature type="region of interest" description="Disordered" evidence="9">
    <location>
        <begin position="342"/>
        <end position="404"/>
    </location>
</feature>
<keyword evidence="3 8" id="KW-0238">DNA-binding</keyword>
<comment type="subcellular location">
    <subcellularLocation>
        <location evidence="1 8">Nucleus</location>
    </subcellularLocation>
</comment>
<dbReference type="InterPro" id="IPR050224">
    <property type="entry name" value="TALE_homeobox"/>
</dbReference>
<dbReference type="CDD" id="cd00086">
    <property type="entry name" value="homeodomain"/>
    <property type="match status" value="1"/>
</dbReference>